<feature type="domain" description="Sulfatase N-terminal" evidence="13">
    <location>
        <begin position="242"/>
        <end position="533"/>
    </location>
</feature>
<evidence type="ECO:0000256" key="11">
    <source>
        <dbReference type="PIRSR" id="PIRSR005091-3"/>
    </source>
</evidence>
<evidence type="ECO:0000256" key="1">
    <source>
        <dbReference type="ARBA" id="ARBA00004651"/>
    </source>
</evidence>
<keyword evidence="7 8" id="KW-0472">Membrane</keyword>
<evidence type="ECO:0000259" key="13">
    <source>
        <dbReference type="Pfam" id="PF00884"/>
    </source>
</evidence>
<gene>
    <name evidence="14" type="ORF">GCM10011391_11120</name>
</gene>
<feature type="binding site" evidence="11">
    <location>
        <position position="467"/>
    </location>
    <ligand>
        <name>Mn(2+)</name>
        <dbReference type="ChEBI" id="CHEBI:29035"/>
    </ligand>
</feature>
<feature type="transmembrane region" description="Helical" evidence="12">
    <location>
        <begin position="112"/>
        <end position="134"/>
    </location>
</feature>
<dbReference type="InterPro" id="IPR017850">
    <property type="entry name" value="Alkaline_phosphatase_core_sf"/>
</dbReference>
<evidence type="ECO:0000256" key="3">
    <source>
        <dbReference type="ARBA" id="ARBA00009983"/>
    </source>
</evidence>
<evidence type="ECO:0000256" key="5">
    <source>
        <dbReference type="ARBA" id="ARBA00022692"/>
    </source>
</evidence>
<evidence type="ECO:0000256" key="2">
    <source>
        <dbReference type="ARBA" id="ARBA00004936"/>
    </source>
</evidence>
<evidence type="ECO:0000256" key="10">
    <source>
        <dbReference type="PIRSR" id="PIRSR005091-2"/>
    </source>
</evidence>
<evidence type="ECO:0000256" key="6">
    <source>
        <dbReference type="ARBA" id="ARBA00022989"/>
    </source>
</evidence>
<evidence type="ECO:0000256" key="4">
    <source>
        <dbReference type="ARBA" id="ARBA00022475"/>
    </source>
</evidence>
<keyword evidence="5 12" id="KW-0812">Transmembrane</keyword>
<dbReference type="RefSeq" id="WP_188690344.1">
    <property type="nucleotide sequence ID" value="NZ_BMIR01000003.1"/>
</dbReference>
<feature type="binding site" evidence="11">
    <location>
        <position position="292"/>
    </location>
    <ligand>
        <name>Mn(2+)</name>
        <dbReference type="ChEBI" id="CHEBI:29035"/>
    </ligand>
</feature>
<dbReference type="PANTHER" id="PTHR47371">
    <property type="entry name" value="LIPOTEICHOIC ACID SYNTHASE"/>
    <property type="match status" value="1"/>
</dbReference>
<dbReference type="InterPro" id="IPR000917">
    <property type="entry name" value="Sulfatase_N"/>
</dbReference>
<feature type="binding site" evidence="11">
    <location>
        <position position="250"/>
    </location>
    <ligand>
        <name>Mn(2+)</name>
        <dbReference type="ChEBI" id="CHEBI:29035"/>
    </ligand>
</feature>
<evidence type="ECO:0000256" key="12">
    <source>
        <dbReference type="SAM" id="Phobius"/>
    </source>
</evidence>
<reference evidence="14" key="1">
    <citation type="journal article" date="2014" name="Int. J. Syst. Evol. Microbiol.">
        <title>Complete genome sequence of Corynebacterium casei LMG S-19264T (=DSM 44701T), isolated from a smear-ripened cheese.</title>
        <authorList>
            <consortium name="US DOE Joint Genome Institute (JGI-PGF)"/>
            <person name="Walter F."/>
            <person name="Albersmeier A."/>
            <person name="Kalinowski J."/>
            <person name="Ruckert C."/>
        </authorList>
    </citation>
    <scope>NUCLEOTIDE SEQUENCE</scope>
    <source>
        <strain evidence="14">CGMCC 1.15371</strain>
    </source>
</reference>
<reference evidence="14" key="2">
    <citation type="submission" date="2020-09" db="EMBL/GenBank/DDBJ databases">
        <authorList>
            <person name="Sun Q."/>
            <person name="Zhou Y."/>
        </authorList>
    </citation>
    <scope>NUCLEOTIDE SEQUENCE</scope>
    <source>
        <strain evidence="14">CGMCC 1.15371</strain>
    </source>
</reference>
<evidence type="ECO:0000256" key="7">
    <source>
        <dbReference type="ARBA" id="ARBA00023136"/>
    </source>
</evidence>
<dbReference type="SUPFAM" id="SSF53649">
    <property type="entry name" value="Alkaline phosphatase-like"/>
    <property type="match status" value="1"/>
</dbReference>
<dbReference type="PIRSF" id="PIRSF005091">
    <property type="entry name" value="Mmb_sulf_HI1246"/>
    <property type="match status" value="1"/>
</dbReference>
<feature type="binding site" evidence="11">
    <location>
        <position position="466"/>
    </location>
    <ligand>
        <name>Mn(2+)</name>
        <dbReference type="ChEBI" id="CHEBI:29035"/>
    </ligand>
</feature>
<keyword evidence="4 8" id="KW-1003">Cell membrane</keyword>
<dbReference type="Proteomes" id="UP000628775">
    <property type="component" value="Unassembled WGS sequence"/>
</dbReference>
<dbReference type="Gene3D" id="3.40.720.10">
    <property type="entry name" value="Alkaline Phosphatase, subunit A"/>
    <property type="match status" value="1"/>
</dbReference>
<feature type="transmembrane region" description="Helical" evidence="12">
    <location>
        <begin position="12"/>
        <end position="34"/>
    </location>
</feature>
<organism evidence="14 15">
    <name type="scientific">Pullulanibacillus camelliae</name>
    <dbReference type="NCBI Taxonomy" id="1707096"/>
    <lineage>
        <taxon>Bacteria</taxon>
        <taxon>Bacillati</taxon>
        <taxon>Bacillota</taxon>
        <taxon>Bacilli</taxon>
        <taxon>Bacillales</taxon>
        <taxon>Sporolactobacillaceae</taxon>
        <taxon>Pullulanibacillus</taxon>
    </lineage>
</organism>
<protein>
    <recommendedName>
        <fullName evidence="13">Sulfatase N-terminal domain-containing protein</fullName>
    </recommendedName>
</protein>
<dbReference type="GO" id="GO:0005886">
    <property type="term" value="C:plasma membrane"/>
    <property type="evidence" value="ECO:0007669"/>
    <property type="project" value="UniProtKB-SubCell"/>
</dbReference>
<keyword evidence="10" id="KW-0464">Manganese</keyword>
<dbReference type="AlphaFoldDB" id="A0A8J2VNV3"/>
<proteinExistence type="inferred from homology"/>
<sequence length="631" mass="71273">MKPNKQSVRHFFTSQYIIFSIILTIKAVLMHGFLFHDFDFIKSFILEGCYILFLLGFVELLPSRAKSYGYFIADAIITTLFASIVLYVAYFNTVPTYFALFQLGQVSAISDSVLSLLNPLYLLMYIDIIILLVFKFSKKLPFPSARINKKGLRITAILSLAVAIAFFIYYKGVSIANPVLAAGDKGIFNYELLNIYKDPTAQVKPLSAKLTAQEINQKIDQIKGITIKQPSDRNMFGVAKGRNVIVIQMESFQNFLLNLKVDGQAVTPNLNKLLSQSLYFPHVYQQVGPGNTSDAEYMMNTSLFPQAYSATSISEGNRNYPSLPKVLKKQGYNTMTFHADELKFWNRDELYPALGFDHFYEKPVYGDKDNVGLGPSDDVLYSKGLDKLEKSSTPFYSMFISMSSHHPYKIPDAKKGLKLPSQYNQGKIVGDYLEAQHYTDAALGRFIQKLKDKGIWDHSIILFYGDHFGLDQHMFNNQDRALLKNLLGHSYTEADRYNIPFILSIPGVTHGEVNTVTGGQLDFLPTLTNLLGINIENQLVHFGQDLLNTTHNTIGMRYYMPQGSFINSSILFAPTRNFSDGTALDLKTKRAVSHNAMQQYKSDYDQVIALEKLSDAYVMSLPHEIKSSEKP</sequence>
<comment type="pathway">
    <text evidence="2">Cell wall biogenesis; lipoteichoic acid biosynthesis.</text>
</comment>
<keyword evidence="6 12" id="KW-1133">Transmembrane helix</keyword>
<feature type="transmembrane region" description="Helical" evidence="12">
    <location>
        <begin position="68"/>
        <end position="92"/>
    </location>
</feature>
<dbReference type="Gene3D" id="3.30.1120.170">
    <property type="match status" value="1"/>
</dbReference>
<evidence type="ECO:0000256" key="8">
    <source>
        <dbReference type="PIRNR" id="PIRNR005091"/>
    </source>
</evidence>
<dbReference type="InterPro" id="IPR012160">
    <property type="entry name" value="LtaS-like"/>
</dbReference>
<keyword evidence="10" id="KW-0479">Metal-binding</keyword>
<dbReference type="Pfam" id="PF00884">
    <property type="entry name" value="Sulfatase"/>
    <property type="match status" value="1"/>
</dbReference>
<feature type="binding site" evidence="10">
    <location>
        <position position="405"/>
    </location>
    <ligand>
        <name>substrate</name>
    </ligand>
</feature>
<evidence type="ECO:0000313" key="14">
    <source>
        <dbReference type="EMBL" id="GGE34189.1"/>
    </source>
</evidence>
<feature type="active site" evidence="9">
    <location>
        <position position="292"/>
    </location>
</feature>
<dbReference type="CDD" id="cd16015">
    <property type="entry name" value="LTA_synthase"/>
    <property type="match status" value="1"/>
</dbReference>
<accession>A0A8J2VNV3</accession>
<dbReference type="EMBL" id="BMIR01000003">
    <property type="protein sequence ID" value="GGE34189.1"/>
    <property type="molecule type" value="Genomic_DNA"/>
</dbReference>
<evidence type="ECO:0000256" key="9">
    <source>
        <dbReference type="PIRSR" id="PIRSR005091-1"/>
    </source>
</evidence>
<feature type="transmembrane region" description="Helical" evidence="12">
    <location>
        <begin position="40"/>
        <end position="61"/>
    </location>
</feature>
<comment type="subcellular location">
    <subcellularLocation>
        <location evidence="1">Cell membrane</location>
        <topology evidence="1">Multi-pass membrane protein</topology>
    </subcellularLocation>
</comment>
<feature type="transmembrane region" description="Helical" evidence="12">
    <location>
        <begin position="154"/>
        <end position="170"/>
    </location>
</feature>
<dbReference type="GO" id="GO:0046872">
    <property type="term" value="F:metal ion binding"/>
    <property type="evidence" value="ECO:0007669"/>
    <property type="project" value="UniProtKB-KW"/>
</dbReference>
<dbReference type="PANTHER" id="PTHR47371:SF3">
    <property type="entry name" value="PHOSPHOGLYCEROL TRANSFERASE I"/>
    <property type="match status" value="1"/>
</dbReference>
<comment type="similarity">
    <text evidence="3 8">Belongs to the LTA synthase family.</text>
</comment>
<name>A0A8J2VNV3_9BACL</name>
<keyword evidence="15" id="KW-1185">Reference proteome</keyword>
<evidence type="ECO:0000313" key="15">
    <source>
        <dbReference type="Proteomes" id="UP000628775"/>
    </source>
</evidence>
<comment type="caution">
    <text evidence="14">The sequence shown here is derived from an EMBL/GenBank/DDBJ whole genome shotgun (WGS) entry which is preliminary data.</text>
</comment>
<dbReference type="InterPro" id="IPR050448">
    <property type="entry name" value="OpgB/LTA_synthase_biosynth"/>
</dbReference>